<keyword evidence="2" id="KW-1185">Reference proteome</keyword>
<evidence type="ECO:0000313" key="1">
    <source>
        <dbReference type="EMBL" id="MDH8678923.1"/>
    </source>
</evidence>
<dbReference type="EMBL" id="JARYZI010000008">
    <property type="protein sequence ID" value="MDH8678923.1"/>
    <property type="molecule type" value="Genomic_DNA"/>
</dbReference>
<gene>
    <name evidence="1" type="ORF">QE109_12225</name>
</gene>
<name>A0ABT6NES5_9FIRM</name>
<evidence type="ECO:0000313" key="2">
    <source>
        <dbReference type="Proteomes" id="UP001158045"/>
    </source>
</evidence>
<sequence length="100" mass="11027">MDKISQVSATSNLWKTYNNMPSKTTALDRIVEIEKGAEKAYIDDAIKQATNSKAINAKKITGGNIQKLEAAKNQQSKAFQSNLSDLKQFMGKGINLDTYV</sequence>
<organism evidence="1 2">
    <name type="scientific">Fusibacter bizertensis</name>
    <dbReference type="NCBI Taxonomy" id="1488331"/>
    <lineage>
        <taxon>Bacteria</taxon>
        <taxon>Bacillati</taxon>
        <taxon>Bacillota</taxon>
        <taxon>Clostridia</taxon>
        <taxon>Eubacteriales</taxon>
        <taxon>Eubacteriales Family XII. Incertae Sedis</taxon>
        <taxon>Fusibacter</taxon>
    </lineage>
</organism>
<accession>A0ABT6NES5</accession>
<reference evidence="1 2" key="1">
    <citation type="submission" date="2023-04" db="EMBL/GenBank/DDBJ databases">
        <title>Fusibacter bizertensis strain WBS, isolated from littoral bottom sediments of the Arctic seas - biochemical and genomic analysis.</title>
        <authorList>
            <person name="Brioukhanov A.L."/>
        </authorList>
    </citation>
    <scope>NUCLEOTIDE SEQUENCE [LARGE SCALE GENOMIC DNA]</scope>
    <source>
        <strain evidence="1 2">WBS</strain>
    </source>
</reference>
<proteinExistence type="predicted"/>
<dbReference type="Proteomes" id="UP001158045">
    <property type="component" value="Unassembled WGS sequence"/>
</dbReference>
<protein>
    <submittedName>
        <fullName evidence="1">Uncharacterized protein</fullName>
    </submittedName>
</protein>
<dbReference type="RefSeq" id="WP_281094816.1">
    <property type="nucleotide sequence ID" value="NZ_JARYZI010000008.1"/>
</dbReference>
<comment type="caution">
    <text evidence="1">The sequence shown here is derived from an EMBL/GenBank/DDBJ whole genome shotgun (WGS) entry which is preliminary data.</text>
</comment>